<dbReference type="EMBL" id="CAWUPB010001010">
    <property type="protein sequence ID" value="CAK7337321.1"/>
    <property type="molecule type" value="Genomic_DNA"/>
</dbReference>
<comment type="caution">
    <text evidence="1">The sequence shown here is derived from an EMBL/GenBank/DDBJ whole genome shotgun (WGS) entry which is preliminary data.</text>
</comment>
<gene>
    <name evidence="1" type="ORF">DCAF_LOCUS12349</name>
</gene>
<proteinExistence type="predicted"/>
<dbReference type="Proteomes" id="UP001314170">
    <property type="component" value="Unassembled WGS sequence"/>
</dbReference>
<reference evidence="1 2" key="1">
    <citation type="submission" date="2024-01" db="EMBL/GenBank/DDBJ databases">
        <authorList>
            <person name="Waweru B."/>
        </authorList>
    </citation>
    <scope>NUCLEOTIDE SEQUENCE [LARGE SCALE GENOMIC DNA]</scope>
</reference>
<evidence type="ECO:0008006" key="3">
    <source>
        <dbReference type="Google" id="ProtNLM"/>
    </source>
</evidence>
<dbReference type="Gene3D" id="3.40.50.720">
    <property type="entry name" value="NAD(P)-binding Rossmann-like Domain"/>
    <property type="match status" value="1"/>
</dbReference>
<dbReference type="PANTHER" id="PTHR48476:SF1">
    <property type="entry name" value="SHORT-CHAIN DEHYDROGENASE TIC 32, CHLOROPLASTIC-LIKE"/>
    <property type="match status" value="1"/>
</dbReference>
<dbReference type="SUPFAM" id="SSF51735">
    <property type="entry name" value="NAD(P)-binding Rossmann-fold domains"/>
    <property type="match status" value="1"/>
</dbReference>
<evidence type="ECO:0000313" key="2">
    <source>
        <dbReference type="Proteomes" id="UP001314170"/>
    </source>
</evidence>
<dbReference type="PANTHER" id="PTHR48476">
    <property type="entry name" value="SHORT-CHAIN DEHYDROGENASE TIC 32, CHLOROPLASTIC-LIKE"/>
    <property type="match status" value="1"/>
</dbReference>
<name>A0AAV1RKQ7_9ROSI</name>
<organism evidence="1 2">
    <name type="scientific">Dovyalis caffra</name>
    <dbReference type="NCBI Taxonomy" id="77055"/>
    <lineage>
        <taxon>Eukaryota</taxon>
        <taxon>Viridiplantae</taxon>
        <taxon>Streptophyta</taxon>
        <taxon>Embryophyta</taxon>
        <taxon>Tracheophyta</taxon>
        <taxon>Spermatophyta</taxon>
        <taxon>Magnoliopsida</taxon>
        <taxon>eudicotyledons</taxon>
        <taxon>Gunneridae</taxon>
        <taxon>Pentapetalae</taxon>
        <taxon>rosids</taxon>
        <taxon>fabids</taxon>
        <taxon>Malpighiales</taxon>
        <taxon>Salicaceae</taxon>
        <taxon>Flacourtieae</taxon>
        <taxon>Dovyalis</taxon>
    </lineage>
</organism>
<sequence>MDRLTKGPSGFSSSSTAEEVTHGIDASGLTAIVTGASSGIGTETARVLALRGVRVIMGVRNMAAGRDVKEAIVREIPSAKVDAMELDLSSLTSVRKFASDFNSSGRPLNLLINNAGIMATPFMLSKDNIELQFATNYLGHFLLTNLLLDTMKKSARKSSREGRIVNVSSELHRYPYPEGIRFDKINDQSGYKKFQAYGQSKLANVLHANELTRRFKEDGVNITANSLHPGAVATNLFRSMSLADGNPLKGFLESLASLVLKNVQQGAATTCYVALNPQVKGVSGEYFADCNVAKASSKAKDAELAKKLWDFSMNWIK</sequence>
<dbReference type="InterPro" id="IPR036291">
    <property type="entry name" value="NAD(P)-bd_dom_sf"/>
</dbReference>
<dbReference type="PRINTS" id="PR00081">
    <property type="entry name" value="GDHRDH"/>
</dbReference>
<dbReference type="AlphaFoldDB" id="A0AAV1RKQ7"/>
<keyword evidence="2" id="KW-1185">Reference proteome</keyword>
<protein>
    <recommendedName>
        <fullName evidence="3">Short-chain dehydrogenase TIC 32, chloroplastic</fullName>
    </recommendedName>
</protein>
<dbReference type="InterPro" id="IPR002347">
    <property type="entry name" value="SDR_fam"/>
</dbReference>
<dbReference type="InterPro" id="IPR055280">
    <property type="entry name" value="TIC32"/>
</dbReference>
<dbReference type="CDD" id="cd05327">
    <property type="entry name" value="retinol-DH_like_SDR_c_like"/>
    <property type="match status" value="1"/>
</dbReference>
<evidence type="ECO:0000313" key="1">
    <source>
        <dbReference type="EMBL" id="CAK7337321.1"/>
    </source>
</evidence>
<accession>A0AAV1RKQ7</accession>
<dbReference type="Pfam" id="PF00106">
    <property type="entry name" value="adh_short"/>
    <property type="match status" value="1"/>
</dbReference>